<proteinExistence type="predicted"/>
<accession>A0A1W2AQM7</accession>
<protein>
    <submittedName>
        <fullName evidence="3">Lipopolysaccharide export system protein LptA</fullName>
    </submittedName>
</protein>
<keyword evidence="1" id="KW-0732">Signal</keyword>
<feature type="signal peptide" evidence="1">
    <location>
        <begin position="1"/>
        <end position="20"/>
    </location>
</feature>
<reference evidence="3 4" key="1">
    <citation type="submission" date="2017-04" db="EMBL/GenBank/DDBJ databases">
        <authorList>
            <person name="Afonso C.L."/>
            <person name="Miller P.J."/>
            <person name="Scott M.A."/>
            <person name="Spackman E."/>
            <person name="Goraichik I."/>
            <person name="Dimitrov K.M."/>
            <person name="Suarez D.L."/>
            <person name="Swayne D.E."/>
        </authorList>
    </citation>
    <scope>NUCLEOTIDE SEQUENCE [LARGE SCALE GENOMIC DNA]</scope>
    <source>
        <strain evidence="3 4">VK13</strain>
    </source>
</reference>
<dbReference type="Pfam" id="PF03968">
    <property type="entry name" value="LptD_N"/>
    <property type="match status" value="1"/>
</dbReference>
<evidence type="ECO:0000313" key="3">
    <source>
        <dbReference type="EMBL" id="SMC62832.1"/>
    </source>
</evidence>
<sequence>MLIGFLLVLTCISNSSQALQSDQSKATQFNADKVDFNDVNQEYVLTGHVIVQRGSILVKGAKAVVVVDPDGFQKISVIGDTSQLAEFTQQLDSTTIEFIHGEGELILYEERTDVLIITGQAFTSRSSGKHWRDKLNADQIQYNLFTEKYQAVSKGEQNFAKSLLSPKYKESPKLFDVKPNYVSQ</sequence>
<dbReference type="AlphaFoldDB" id="A0A1W2AQM7"/>
<evidence type="ECO:0000313" key="4">
    <source>
        <dbReference type="Proteomes" id="UP000192708"/>
    </source>
</evidence>
<dbReference type="Proteomes" id="UP000192708">
    <property type="component" value="Unassembled WGS sequence"/>
</dbReference>
<dbReference type="Gene3D" id="2.60.450.10">
    <property type="entry name" value="Lipopolysaccharide (LPS) transport protein A like domain"/>
    <property type="match status" value="1"/>
</dbReference>
<dbReference type="EMBL" id="FWXJ01000010">
    <property type="protein sequence ID" value="SMC62832.1"/>
    <property type="molecule type" value="Genomic_DNA"/>
</dbReference>
<organism evidence="3 4">
    <name type="scientific">Polynucleobacter kasalickyi</name>
    <dbReference type="NCBI Taxonomy" id="1938817"/>
    <lineage>
        <taxon>Bacteria</taxon>
        <taxon>Pseudomonadati</taxon>
        <taxon>Pseudomonadota</taxon>
        <taxon>Betaproteobacteria</taxon>
        <taxon>Burkholderiales</taxon>
        <taxon>Burkholderiaceae</taxon>
        <taxon>Polynucleobacter</taxon>
    </lineage>
</organism>
<dbReference type="InterPro" id="IPR005653">
    <property type="entry name" value="OstA-like_N"/>
</dbReference>
<keyword evidence="4" id="KW-1185">Reference proteome</keyword>
<dbReference type="STRING" id="1938817.SAMN06296008_11010"/>
<gene>
    <name evidence="3" type="ORF">SAMN06296008_11010</name>
</gene>
<evidence type="ECO:0000256" key="1">
    <source>
        <dbReference type="SAM" id="SignalP"/>
    </source>
</evidence>
<name>A0A1W2AQM7_9BURK</name>
<evidence type="ECO:0000259" key="2">
    <source>
        <dbReference type="Pfam" id="PF03968"/>
    </source>
</evidence>
<feature type="chain" id="PRO_5010721662" evidence="1">
    <location>
        <begin position="21"/>
        <end position="184"/>
    </location>
</feature>
<feature type="domain" description="Organic solvent tolerance-like N-terminal" evidence="2">
    <location>
        <begin position="30"/>
        <end position="146"/>
    </location>
</feature>